<dbReference type="PANTHER" id="PTHR19134">
    <property type="entry name" value="RECEPTOR-TYPE TYROSINE-PROTEIN PHOSPHATASE"/>
    <property type="match status" value="1"/>
</dbReference>
<evidence type="ECO:0000259" key="1">
    <source>
        <dbReference type="PROSITE" id="PS50055"/>
    </source>
</evidence>
<dbReference type="Pfam" id="PF00102">
    <property type="entry name" value="Y_phosphatase"/>
    <property type="match status" value="2"/>
</dbReference>
<dbReference type="GO" id="GO:0004725">
    <property type="term" value="F:protein tyrosine phosphatase activity"/>
    <property type="evidence" value="ECO:0007669"/>
    <property type="project" value="InterPro"/>
</dbReference>
<evidence type="ECO:0000259" key="2">
    <source>
        <dbReference type="PROSITE" id="PS50056"/>
    </source>
</evidence>
<comment type="caution">
    <text evidence="3">The sequence shown here is derived from an EMBL/GenBank/DDBJ whole genome shotgun (WGS) entry which is preliminary data.</text>
</comment>
<dbReference type="EMBL" id="BLLF01001081">
    <property type="protein sequence ID" value="GFH16999.1"/>
    <property type="molecule type" value="Genomic_DNA"/>
</dbReference>
<gene>
    <name evidence="3" type="ORF">HaLaN_13530</name>
</gene>
<sequence length="310" mass="33583">MVDTVGKQLETSFGNMLTLLFAGRLKKSVSLAGAKVLASLSSLPPCGSSRNLAMLTSASGGTVSPAEVYREAVAIISQRTADGKHLTAEYRSVIHNDQLIGHSVQDSQRSENAARNRYINVLPYDFNRVLLRDGQQQYVNASYVRQADRNLGGELNYLATQGPLPSTVADFWRMVYEQQVPTVIMLTNVTERGIVKCHPYYPDKPGDTLTPGKDIQAGSGTMARHVAMRLLAEALDVPTLVHELRQQRMGMVQTFEQYAFIYQALLEELQASLDSSPDADAQPAKDAIDTAGAGAGAAAAAPSKAVKRGW</sequence>
<dbReference type="AlphaFoldDB" id="A0A699ZCL9"/>
<organism evidence="3 4">
    <name type="scientific">Haematococcus lacustris</name>
    <name type="common">Green alga</name>
    <name type="synonym">Haematococcus pluvialis</name>
    <dbReference type="NCBI Taxonomy" id="44745"/>
    <lineage>
        <taxon>Eukaryota</taxon>
        <taxon>Viridiplantae</taxon>
        <taxon>Chlorophyta</taxon>
        <taxon>core chlorophytes</taxon>
        <taxon>Chlorophyceae</taxon>
        <taxon>CS clade</taxon>
        <taxon>Chlamydomonadales</taxon>
        <taxon>Haematococcaceae</taxon>
        <taxon>Haematococcus</taxon>
    </lineage>
</organism>
<protein>
    <recommendedName>
        <fullName evidence="5">Tyrosine-protein phosphatase domain-containing protein</fullName>
    </recommendedName>
</protein>
<dbReference type="PROSITE" id="PS50056">
    <property type="entry name" value="TYR_PHOSPHATASE_2"/>
    <property type="match status" value="1"/>
</dbReference>
<evidence type="ECO:0008006" key="5">
    <source>
        <dbReference type="Google" id="ProtNLM"/>
    </source>
</evidence>
<dbReference type="CDD" id="cd00047">
    <property type="entry name" value="PTPc"/>
    <property type="match status" value="1"/>
</dbReference>
<dbReference type="InterPro" id="IPR050348">
    <property type="entry name" value="Protein-Tyr_Phosphatase"/>
</dbReference>
<dbReference type="InterPro" id="IPR000242">
    <property type="entry name" value="PTP_cat"/>
</dbReference>
<dbReference type="Proteomes" id="UP000485058">
    <property type="component" value="Unassembled WGS sequence"/>
</dbReference>
<dbReference type="SMART" id="SM00194">
    <property type="entry name" value="PTPc"/>
    <property type="match status" value="1"/>
</dbReference>
<dbReference type="PANTHER" id="PTHR19134:SF449">
    <property type="entry name" value="TYROSINE-PROTEIN PHOSPHATASE 1"/>
    <property type="match status" value="1"/>
</dbReference>
<feature type="domain" description="Tyrosine specific protein phosphatases" evidence="2">
    <location>
        <begin position="217"/>
        <end position="259"/>
    </location>
</feature>
<dbReference type="InterPro" id="IPR000387">
    <property type="entry name" value="Tyr_Pase_dom"/>
</dbReference>
<dbReference type="PRINTS" id="PR00700">
    <property type="entry name" value="PRTYPHPHTASE"/>
</dbReference>
<name>A0A699ZCL9_HAELA</name>
<feature type="domain" description="Tyrosine-protein phosphatase" evidence="1">
    <location>
        <begin position="86"/>
        <end position="212"/>
    </location>
</feature>
<evidence type="ECO:0000313" key="4">
    <source>
        <dbReference type="Proteomes" id="UP000485058"/>
    </source>
</evidence>
<dbReference type="Gene3D" id="3.90.190.10">
    <property type="entry name" value="Protein tyrosine phosphatase superfamily"/>
    <property type="match status" value="2"/>
</dbReference>
<evidence type="ECO:0000313" key="3">
    <source>
        <dbReference type="EMBL" id="GFH16999.1"/>
    </source>
</evidence>
<dbReference type="InterPro" id="IPR029021">
    <property type="entry name" value="Prot-tyrosine_phosphatase-like"/>
</dbReference>
<dbReference type="SUPFAM" id="SSF52799">
    <property type="entry name" value="(Phosphotyrosine protein) phosphatases II"/>
    <property type="match status" value="1"/>
</dbReference>
<reference evidence="3 4" key="1">
    <citation type="submission" date="2020-02" db="EMBL/GenBank/DDBJ databases">
        <title>Draft genome sequence of Haematococcus lacustris strain NIES-144.</title>
        <authorList>
            <person name="Morimoto D."/>
            <person name="Nakagawa S."/>
            <person name="Yoshida T."/>
            <person name="Sawayama S."/>
        </authorList>
    </citation>
    <scope>NUCLEOTIDE SEQUENCE [LARGE SCALE GENOMIC DNA]</scope>
    <source>
        <strain evidence="3 4">NIES-144</strain>
    </source>
</reference>
<dbReference type="PROSITE" id="PS50055">
    <property type="entry name" value="TYR_PHOSPHATASE_PTP"/>
    <property type="match status" value="1"/>
</dbReference>
<dbReference type="SMART" id="SM00404">
    <property type="entry name" value="PTPc_motif"/>
    <property type="match status" value="1"/>
</dbReference>
<dbReference type="InterPro" id="IPR003595">
    <property type="entry name" value="Tyr_Pase_cat"/>
</dbReference>
<proteinExistence type="predicted"/>
<accession>A0A699ZCL9</accession>
<keyword evidence="4" id="KW-1185">Reference proteome</keyword>